<reference evidence="18 19" key="1">
    <citation type="submission" date="2017-10" db="EMBL/GenBank/DDBJ databases">
        <title>Comparative genomics in systemic dimorphic fungi from Ajellomycetaceae.</title>
        <authorList>
            <person name="Munoz J.F."/>
            <person name="Mcewen J.G."/>
            <person name="Clay O.K."/>
            <person name="Cuomo C.A."/>
        </authorList>
    </citation>
    <scope>NUCLEOTIDE SEQUENCE [LARGE SCALE GENOMIC DNA]</scope>
    <source>
        <strain evidence="18 19">UAMH7299</strain>
    </source>
</reference>
<feature type="signal peptide" evidence="16">
    <location>
        <begin position="1"/>
        <end position="18"/>
    </location>
</feature>
<dbReference type="OrthoDB" id="5985073at2759"/>
<dbReference type="GO" id="GO:0030248">
    <property type="term" value="F:cellulose binding"/>
    <property type="evidence" value="ECO:0007669"/>
    <property type="project" value="UniProtKB-UniRule"/>
</dbReference>
<name>A0A2B7Z1R7_POLH7</name>
<keyword evidence="5 16" id="KW-0732">Signal</keyword>
<evidence type="ECO:0000256" key="14">
    <source>
        <dbReference type="ARBA" id="ARBA00045077"/>
    </source>
</evidence>
<proteinExistence type="inferred from homology"/>
<keyword evidence="6 15" id="KW-0136">Cellulose degradation</keyword>
<evidence type="ECO:0000256" key="3">
    <source>
        <dbReference type="ARBA" id="ARBA00022525"/>
    </source>
</evidence>
<evidence type="ECO:0000259" key="17">
    <source>
        <dbReference type="Pfam" id="PF03443"/>
    </source>
</evidence>
<dbReference type="Gene3D" id="2.70.50.70">
    <property type="match status" value="1"/>
</dbReference>
<dbReference type="InterPro" id="IPR005103">
    <property type="entry name" value="AA9_LPMO"/>
</dbReference>
<feature type="chain" id="PRO_5013333067" description="AA9 family lytic polysaccharide monooxygenase" evidence="16">
    <location>
        <begin position="19"/>
        <end position="235"/>
    </location>
</feature>
<keyword evidence="9" id="KW-0503">Monooxygenase</keyword>
<evidence type="ECO:0000256" key="2">
    <source>
        <dbReference type="ARBA" id="ARBA00004613"/>
    </source>
</evidence>
<dbReference type="PANTHER" id="PTHR33353">
    <property type="entry name" value="PUTATIVE (AFU_ORTHOLOGUE AFUA_1G12560)-RELATED"/>
    <property type="match status" value="1"/>
</dbReference>
<comment type="subcellular location">
    <subcellularLocation>
        <location evidence="2 15">Secreted</location>
    </subcellularLocation>
</comment>
<dbReference type="EC" id="1.14.99.56" evidence="15"/>
<keyword evidence="3 15" id="KW-0964">Secreted</keyword>
<evidence type="ECO:0000256" key="12">
    <source>
        <dbReference type="ARBA" id="ARBA00023326"/>
    </source>
</evidence>
<protein>
    <recommendedName>
        <fullName evidence="15">AA9 family lytic polysaccharide monooxygenase</fullName>
        <ecNumber evidence="15">1.14.99.56</ecNumber>
    </recommendedName>
    <alternativeName>
        <fullName evidence="15">Endo-beta-1,4-glucanase</fullName>
    </alternativeName>
    <alternativeName>
        <fullName evidence="15">Glycosyl hydrolase 61 family protein</fullName>
    </alternativeName>
</protein>
<keyword evidence="7" id="KW-0560">Oxidoreductase</keyword>
<dbReference type="PANTHER" id="PTHR33353:SF18">
    <property type="entry name" value="ENDOGLUCANASE II"/>
    <property type="match status" value="1"/>
</dbReference>
<keyword evidence="8" id="KW-0186">Copper</keyword>
<feature type="domain" description="Auxiliary Activity family 9 catalytic" evidence="17">
    <location>
        <begin position="19"/>
        <end position="225"/>
    </location>
</feature>
<dbReference type="AlphaFoldDB" id="A0A2B7Z1R7"/>
<evidence type="ECO:0000256" key="9">
    <source>
        <dbReference type="ARBA" id="ARBA00023033"/>
    </source>
</evidence>
<comment type="function">
    <text evidence="15">Lytic polysaccharide monooxygenase (LMPO) that depolymerizes crystalline and amorphous polysaccharides via the oxidation of scissile alpha- or beta-(1-4)-glycosidic bonds, yielding C1 and/or C4 oxidation products. Catalysis by LPMOs requires the reduction of the active-site copper from Cu(II) to Cu(I) by a reducing agent and H(2)O(2) or O(2) as a cosubstrate.</text>
</comment>
<dbReference type="STRING" id="1447883.A0A2B7Z1R7"/>
<dbReference type="GO" id="GO:0008810">
    <property type="term" value="F:cellulase activity"/>
    <property type="evidence" value="ECO:0007669"/>
    <property type="project" value="UniProtKB-UniRule"/>
</dbReference>
<evidence type="ECO:0000313" key="19">
    <source>
        <dbReference type="Proteomes" id="UP000224634"/>
    </source>
</evidence>
<evidence type="ECO:0000256" key="10">
    <source>
        <dbReference type="ARBA" id="ARBA00023157"/>
    </source>
</evidence>
<dbReference type="GO" id="GO:0004497">
    <property type="term" value="F:monooxygenase activity"/>
    <property type="evidence" value="ECO:0007669"/>
    <property type="project" value="UniProtKB-KW"/>
</dbReference>
<keyword evidence="10 15" id="KW-1015">Disulfide bond</keyword>
<dbReference type="GO" id="GO:0005576">
    <property type="term" value="C:extracellular region"/>
    <property type="evidence" value="ECO:0007669"/>
    <property type="project" value="UniProtKB-SubCell"/>
</dbReference>
<keyword evidence="12 15" id="KW-0624">Polysaccharide degradation</keyword>
<evidence type="ECO:0000256" key="1">
    <source>
        <dbReference type="ARBA" id="ARBA00001973"/>
    </source>
</evidence>
<evidence type="ECO:0000256" key="5">
    <source>
        <dbReference type="ARBA" id="ARBA00022729"/>
    </source>
</evidence>
<dbReference type="CDD" id="cd21175">
    <property type="entry name" value="LPMO_AA9"/>
    <property type="match status" value="1"/>
</dbReference>
<comment type="catalytic activity">
    <reaction evidence="14 15">
        <text>[(1-&gt;4)-beta-D-glucosyl]n+m + reduced acceptor + O2 = 4-dehydro-beta-D-glucosyl-[(1-&gt;4)-beta-D-glucosyl]n-1 + [(1-&gt;4)-beta-D-glucosyl]m + acceptor + H2O.</text>
        <dbReference type="EC" id="1.14.99.56"/>
    </reaction>
</comment>
<sequence length="235" mass="24191">MKTTGILSTALLAGAASAHSIMYNLVVGGTTYPDGHGIRAPSYNGPIQDVNSDSIACNGPPNPTTPSSEVITVNAGSTVQGKWRHSDGMVIDASHKGPVMAYMKKVNNAASDSGVGGGWFKISEQGLNPDGVTWAVDDLISAGGLQNIPIPSCLQDGHYLLRGEIIALHAAGQPGGAQFYMECAQINVVGGSGSANPATVSLPGAYSASDPGVQIDIYWPPVTQYKIPGPPVFKC</sequence>
<evidence type="ECO:0000313" key="18">
    <source>
        <dbReference type="EMBL" id="PGH27876.1"/>
    </source>
</evidence>
<evidence type="ECO:0000256" key="15">
    <source>
        <dbReference type="RuleBase" id="RU368122"/>
    </source>
</evidence>
<comment type="caution">
    <text evidence="18">The sequence shown here is derived from an EMBL/GenBank/DDBJ whole genome shotgun (WGS) entry which is preliminary data.</text>
</comment>
<dbReference type="InterPro" id="IPR049892">
    <property type="entry name" value="AA9"/>
</dbReference>
<evidence type="ECO:0000256" key="11">
    <source>
        <dbReference type="ARBA" id="ARBA00023277"/>
    </source>
</evidence>
<keyword evidence="4" id="KW-0479">Metal-binding</keyword>
<keyword evidence="11 15" id="KW-0119">Carbohydrate metabolism</keyword>
<evidence type="ECO:0000256" key="16">
    <source>
        <dbReference type="SAM" id="SignalP"/>
    </source>
</evidence>
<comment type="domain">
    <text evidence="15">Has a modular structure: an endo-beta-1,4-glucanase catalytic module at the N-terminus, a linker rich in serines and threonines, and a C-terminal carbohydrate-binding module (CBM).</text>
</comment>
<evidence type="ECO:0000256" key="7">
    <source>
        <dbReference type="ARBA" id="ARBA00023002"/>
    </source>
</evidence>
<dbReference type="Proteomes" id="UP000224634">
    <property type="component" value="Unassembled WGS sequence"/>
</dbReference>
<dbReference type="GO" id="GO:0046872">
    <property type="term" value="F:metal ion binding"/>
    <property type="evidence" value="ECO:0007669"/>
    <property type="project" value="UniProtKB-KW"/>
</dbReference>
<evidence type="ECO:0000256" key="4">
    <source>
        <dbReference type="ARBA" id="ARBA00022723"/>
    </source>
</evidence>
<gene>
    <name evidence="18" type="ORF">AJ80_00426</name>
</gene>
<dbReference type="GO" id="GO:0030245">
    <property type="term" value="P:cellulose catabolic process"/>
    <property type="evidence" value="ECO:0007669"/>
    <property type="project" value="UniProtKB-UniRule"/>
</dbReference>
<dbReference type="EMBL" id="PDNA01000003">
    <property type="protein sequence ID" value="PGH27876.1"/>
    <property type="molecule type" value="Genomic_DNA"/>
</dbReference>
<evidence type="ECO:0000256" key="13">
    <source>
        <dbReference type="ARBA" id="ARBA00044502"/>
    </source>
</evidence>
<comment type="cofactor">
    <cofactor evidence="1">
        <name>Cu(2+)</name>
        <dbReference type="ChEBI" id="CHEBI:29036"/>
    </cofactor>
</comment>
<dbReference type="Pfam" id="PF03443">
    <property type="entry name" value="AA9"/>
    <property type="match status" value="1"/>
</dbReference>
<evidence type="ECO:0000256" key="8">
    <source>
        <dbReference type="ARBA" id="ARBA00023008"/>
    </source>
</evidence>
<accession>A0A2B7Z1R7</accession>
<keyword evidence="19" id="KW-1185">Reference proteome</keyword>
<organism evidence="18 19">
    <name type="scientific">Polytolypa hystricis (strain UAMH7299)</name>
    <dbReference type="NCBI Taxonomy" id="1447883"/>
    <lineage>
        <taxon>Eukaryota</taxon>
        <taxon>Fungi</taxon>
        <taxon>Dikarya</taxon>
        <taxon>Ascomycota</taxon>
        <taxon>Pezizomycotina</taxon>
        <taxon>Eurotiomycetes</taxon>
        <taxon>Eurotiomycetidae</taxon>
        <taxon>Onygenales</taxon>
        <taxon>Onygenales incertae sedis</taxon>
        <taxon>Polytolypa</taxon>
    </lineage>
</organism>
<evidence type="ECO:0000256" key="6">
    <source>
        <dbReference type="ARBA" id="ARBA00023001"/>
    </source>
</evidence>
<comment type="similarity">
    <text evidence="13">Belongs to the polysaccharide monooxygenase AA9 family.</text>
</comment>